<name>A0A382XD09_9ZZZZ</name>
<organism evidence="1">
    <name type="scientific">marine metagenome</name>
    <dbReference type="NCBI Taxonomy" id="408172"/>
    <lineage>
        <taxon>unclassified sequences</taxon>
        <taxon>metagenomes</taxon>
        <taxon>ecological metagenomes</taxon>
    </lineage>
</organism>
<dbReference type="PANTHER" id="PTHR41775:SF1">
    <property type="entry name" value="PEPTIDASE M6-LIKE DOMAIN-CONTAINING PROTEIN"/>
    <property type="match status" value="1"/>
</dbReference>
<feature type="non-terminal residue" evidence="1">
    <location>
        <position position="1"/>
    </location>
</feature>
<accession>A0A382XD09</accession>
<gene>
    <name evidence="1" type="ORF">METZ01_LOCUS421329</name>
</gene>
<evidence type="ECO:0008006" key="2">
    <source>
        <dbReference type="Google" id="ProtNLM"/>
    </source>
</evidence>
<evidence type="ECO:0000313" key="1">
    <source>
        <dbReference type="EMBL" id="SVD68475.1"/>
    </source>
</evidence>
<dbReference type="SUPFAM" id="SSF55486">
    <property type="entry name" value="Metalloproteases ('zincins'), catalytic domain"/>
    <property type="match status" value="2"/>
</dbReference>
<feature type="non-terminal residue" evidence="1">
    <location>
        <position position="271"/>
    </location>
</feature>
<dbReference type="EMBL" id="UINC01166491">
    <property type="protein sequence ID" value="SVD68475.1"/>
    <property type="molecule type" value="Genomic_DNA"/>
</dbReference>
<dbReference type="PANTHER" id="PTHR41775">
    <property type="entry name" value="SECRETED PROTEIN-RELATED"/>
    <property type="match status" value="1"/>
</dbReference>
<sequence length="271" mass="29388">AGEVLPKRYVSLSPRQDYLATETGGFGDFGRFNLEILEQADRDVDMGRFDNDGPDGIPNSGDDDGYVDVLFINLLTVPRGFFIGGATGLASLGLLTDFLSDDPAANGGVIRLRSQFSGFGGTTQRGHVFSVTASTMCHEFAHVLGLPDLFDQSTVTATGEIDPKVDSAGIGKWGLMGLGTLGWGVEDGPNAFSAWSLAKLGWLGVNNTRFVEVTESLPSQQLHSIDDDGEVLKISLSEDEYFLIENRQSEDSYYNRNIPGEGLLLWHVDER</sequence>
<proteinExistence type="predicted"/>
<reference evidence="1" key="1">
    <citation type="submission" date="2018-05" db="EMBL/GenBank/DDBJ databases">
        <authorList>
            <person name="Lanie J.A."/>
            <person name="Ng W.-L."/>
            <person name="Kazmierczak K.M."/>
            <person name="Andrzejewski T.M."/>
            <person name="Davidsen T.M."/>
            <person name="Wayne K.J."/>
            <person name="Tettelin H."/>
            <person name="Glass J.I."/>
            <person name="Rusch D."/>
            <person name="Podicherti R."/>
            <person name="Tsui H.-C.T."/>
            <person name="Winkler M.E."/>
        </authorList>
    </citation>
    <scope>NUCLEOTIDE SEQUENCE</scope>
</reference>
<protein>
    <recommendedName>
        <fullName evidence="2">Peptidase M6-like domain-containing protein</fullName>
    </recommendedName>
</protein>
<dbReference type="AlphaFoldDB" id="A0A382XD09"/>